<sequence length="307" mass="33550">MLRVSRCLSRLTQHAQTSALGFQPCRALCERAQEAASPVVSYAQPASSRSFFAVSGIHQQAGSPMMESHGDAEEEAQNREDLQQHRGAPQDTTEVRHSEEAKVEDDTPVYQPGATCRDVGDVPAGHLKSDLTPHACSIILGRRRDLTLRGDITLSRGNHSATLSQLLKGRTAIVFGVPDMGPVCSEKHVPGYLELMDEILGCGIDQVYCICHAPTEEVATWSESVGIEKAPKIEAWADDAGSLCRMLGLEASHPTASGQDRHRWAAITQDGILLKMKVDTNPTQVEETSAEAILNYWKYFKELESAK</sequence>
<name>A0AAW1SMW6_9CHLO</name>
<dbReference type="GO" id="GO:0042744">
    <property type="term" value="P:hydrogen peroxide catabolic process"/>
    <property type="evidence" value="ECO:0007669"/>
    <property type="project" value="TreeGrafter"/>
</dbReference>
<dbReference type="AlphaFoldDB" id="A0AAW1SMW6"/>
<feature type="compositionally biased region" description="Basic and acidic residues" evidence="9">
    <location>
        <begin position="68"/>
        <end position="84"/>
    </location>
</feature>
<dbReference type="Pfam" id="PF08534">
    <property type="entry name" value="Redoxin"/>
    <property type="match status" value="1"/>
</dbReference>
<evidence type="ECO:0000256" key="7">
    <source>
        <dbReference type="ARBA" id="ARBA00031688"/>
    </source>
</evidence>
<proteinExistence type="inferred from homology"/>
<evidence type="ECO:0000256" key="3">
    <source>
        <dbReference type="ARBA" id="ARBA00013016"/>
    </source>
</evidence>
<keyword evidence="12" id="KW-1185">Reference proteome</keyword>
<dbReference type="GO" id="GO:0034599">
    <property type="term" value="P:cellular response to oxidative stress"/>
    <property type="evidence" value="ECO:0007669"/>
    <property type="project" value="InterPro"/>
</dbReference>
<evidence type="ECO:0000256" key="2">
    <source>
        <dbReference type="ARBA" id="ARBA00010505"/>
    </source>
</evidence>
<evidence type="ECO:0000256" key="9">
    <source>
        <dbReference type="SAM" id="MobiDB-lite"/>
    </source>
</evidence>
<evidence type="ECO:0000259" key="10">
    <source>
        <dbReference type="Pfam" id="PF08534"/>
    </source>
</evidence>
<feature type="domain" description="Redoxin" evidence="10">
    <location>
        <begin position="156"/>
        <end position="294"/>
    </location>
</feature>
<dbReference type="EC" id="1.11.1.25" evidence="3"/>
<feature type="active site" description="Cysteine sulfenic acid (-SOH) intermediate" evidence="8">
    <location>
        <position position="184"/>
    </location>
</feature>
<dbReference type="Proteomes" id="UP001485043">
    <property type="component" value="Unassembled WGS sequence"/>
</dbReference>
<dbReference type="EMBL" id="JALJOV010001400">
    <property type="protein sequence ID" value="KAK9848405.1"/>
    <property type="molecule type" value="Genomic_DNA"/>
</dbReference>
<evidence type="ECO:0000256" key="6">
    <source>
        <dbReference type="ARBA" id="ARBA00023002"/>
    </source>
</evidence>
<keyword evidence="4" id="KW-0575">Peroxidase</keyword>
<comment type="similarity">
    <text evidence="2">Belongs to the peroxiredoxin family. Prx5 subfamily.</text>
</comment>
<evidence type="ECO:0000256" key="4">
    <source>
        <dbReference type="ARBA" id="ARBA00022559"/>
    </source>
</evidence>
<dbReference type="InterPro" id="IPR036249">
    <property type="entry name" value="Thioredoxin-like_sf"/>
</dbReference>
<feature type="compositionally biased region" description="Basic and acidic residues" evidence="9">
    <location>
        <begin position="93"/>
        <end position="105"/>
    </location>
</feature>
<dbReference type="GO" id="GO:0005737">
    <property type="term" value="C:cytoplasm"/>
    <property type="evidence" value="ECO:0007669"/>
    <property type="project" value="TreeGrafter"/>
</dbReference>
<reference evidence="11 12" key="1">
    <citation type="journal article" date="2024" name="Nat. Commun.">
        <title>Phylogenomics reveals the evolutionary origins of lichenization in chlorophyte algae.</title>
        <authorList>
            <person name="Puginier C."/>
            <person name="Libourel C."/>
            <person name="Otte J."/>
            <person name="Skaloud P."/>
            <person name="Haon M."/>
            <person name="Grisel S."/>
            <person name="Petersen M."/>
            <person name="Berrin J.G."/>
            <person name="Delaux P.M."/>
            <person name="Dal Grande F."/>
            <person name="Keller J."/>
        </authorList>
    </citation>
    <scope>NUCLEOTIDE SEQUENCE [LARGE SCALE GENOMIC DNA]</scope>
    <source>
        <strain evidence="11 12">SAG 2523</strain>
    </source>
</reference>
<evidence type="ECO:0000256" key="1">
    <source>
        <dbReference type="ARBA" id="ARBA00001711"/>
    </source>
</evidence>
<dbReference type="Gene3D" id="3.40.30.10">
    <property type="entry name" value="Glutaredoxin"/>
    <property type="match status" value="1"/>
</dbReference>
<evidence type="ECO:0000313" key="12">
    <source>
        <dbReference type="Proteomes" id="UP001485043"/>
    </source>
</evidence>
<accession>A0AAW1SMW6</accession>
<dbReference type="PANTHER" id="PTHR10430:SF16">
    <property type="entry name" value="PEROXIREDOXIN-5, MITOCHONDRIAL"/>
    <property type="match status" value="1"/>
</dbReference>
<evidence type="ECO:0000313" key="11">
    <source>
        <dbReference type="EMBL" id="KAK9848405.1"/>
    </source>
</evidence>
<evidence type="ECO:0000256" key="8">
    <source>
        <dbReference type="PIRSR" id="PIRSR637944-1"/>
    </source>
</evidence>
<organism evidence="11 12">
    <name type="scientific">Apatococcus fuscideae</name>
    <dbReference type="NCBI Taxonomy" id="2026836"/>
    <lineage>
        <taxon>Eukaryota</taxon>
        <taxon>Viridiplantae</taxon>
        <taxon>Chlorophyta</taxon>
        <taxon>core chlorophytes</taxon>
        <taxon>Trebouxiophyceae</taxon>
        <taxon>Chlorellales</taxon>
        <taxon>Chlorellaceae</taxon>
        <taxon>Apatococcus</taxon>
    </lineage>
</organism>
<dbReference type="InterPro" id="IPR013740">
    <property type="entry name" value="Redoxin"/>
</dbReference>
<keyword evidence="6" id="KW-0560">Oxidoreductase</keyword>
<protein>
    <recommendedName>
        <fullName evidence="3">glutaredoxin-dependent peroxiredoxin</fullName>
        <ecNumber evidence="3">1.11.1.25</ecNumber>
    </recommendedName>
    <alternativeName>
        <fullName evidence="7">Glutaredoxin-dependent peroxiredoxin</fullName>
    </alternativeName>
</protein>
<dbReference type="InterPro" id="IPR037944">
    <property type="entry name" value="PRX5-like"/>
</dbReference>
<feature type="region of interest" description="Disordered" evidence="9">
    <location>
        <begin position="60"/>
        <end position="114"/>
    </location>
</feature>
<comment type="catalytic activity">
    <reaction evidence="1">
        <text>[glutaredoxin]-dithiol + a hydroperoxide = [glutaredoxin]-disulfide + an alcohol + H2O</text>
        <dbReference type="Rhea" id="RHEA:62624"/>
        <dbReference type="Rhea" id="RHEA-COMP:10729"/>
        <dbReference type="Rhea" id="RHEA-COMP:10730"/>
        <dbReference type="ChEBI" id="CHEBI:15377"/>
        <dbReference type="ChEBI" id="CHEBI:29950"/>
        <dbReference type="ChEBI" id="CHEBI:30879"/>
        <dbReference type="ChEBI" id="CHEBI:35924"/>
        <dbReference type="ChEBI" id="CHEBI:50058"/>
        <dbReference type="EC" id="1.11.1.25"/>
    </reaction>
</comment>
<dbReference type="GO" id="GO:0045454">
    <property type="term" value="P:cell redox homeostasis"/>
    <property type="evidence" value="ECO:0007669"/>
    <property type="project" value="TreeGrafter"/>
</dbReference>
<dbReference type="GO" id="GO:0008379">
    <property type="term" value="F:thioredoxin peroxidase activity"/>
    <property type="evidence" value="ECO:0007669"/>
    <property type="project" value="InterPro"/>
</dbReference>
<dbReference type="SUPFAM" id="SSF52833">
    <property type="entry name" value="Thioredoxin-like"/>
    <property type="match status" value="1"/>
</dbReference>
<evidence type="ECO:0000256" key="5">
    <source>
        <dbReference type="ARBA" id="ARBA00022862"/>
    </source>
</evidence>
<dbReference type="PANTHER" id="PTHR10430">
    <property type="entry name" value="PEROXIREDOXIN"/>
    <property type="match status" value="1"/>
</dbReference>
<keyword evidence="5" id="KW-0049">Antioxidant</keyword>
<comment type="caution">
    <text evidence="11">The sequence shown here is derived from an EMBL/GenBank/DDBJ whole genome shotgun (WGS) entry which is preliminary data.</text>
</comment>
<gene>
    <name evidence="11" type="ORF">WJX84_007902</name>
</gene>